<name>A0A1I6W0E3_9GAMM</name>
<feature type="region of interest" description="Disordered" evidence="1">
    <location>
        <begin position="58"/>
        <end position="79"/>
    </location>
</feature>
<dbReference type="Proteomes" id="UP000182827">
    <property type="component" value="Unassembled WGS sequence"/>
</dbReference>
<keyword evidence="2" id="KW-1133">Transmembrane helix</keyword>
<protein>
    <submittedName>
        <fullName evidence="3">Uncharacterized protein</fullName>
    </submittedName>
</protein>
<evidence type="ECO:0000313" key="3">
    <source>
        <dbReference type="EMBL" id="SFT19462.1"/>
    </source>
</evidence>
<keyword evidence="2" id="KW-0472">Membrane</keyword>
<dbReference type="AlphaFoldDB" id="A0A1I6W0E3"/>
<proteinExistence type="predicted"/>
<keyword evidence="2" id="KW-0812">Transmembrane</keyword>
<accession>A0A1I6W0E3</accession>
<dbReference type="EMBL" id="FOZU01000037">
    <property type="protein sequence ID" value="SFT19462.1"/>
    <property type="molecule type" value="Genomic_DNA"/>
</dbReference>
<feature type="transmembrane region" description="Helical" evidence="2">
    <location>
        <begin position="6"/>
        <end position="23"/>
    </location>
</feature>
<keyword evidence="4" id="KW-1185">Reference proteome</keyword>
<organism evidence="3 4">
    <name type="scientific">Acinetobacter bohemicus</name>
    <dbReference type="NCBI Taxonomy" id="1435036"/>
    <lineage>
        <taxon>Bacteria</taxon>
        <taxon>Pseudomonadati</taxon>
        <taxon>Pseudomonadota</taxon>
        <taxon>Gammaproteobacteria</taxon>
        <taxon>Moraxellales</taxon>
        <taxon>Moraxellaceae</taxon>
        <taxon>Acinetobacter</taxon>
    </lineage>
</organism>
<sequence length="150" mass="16585">MIVNLRYISAGVLVVIIALFYFMHQSNEASAERLKQAEIAHQQKLEQEKIVIKREQEEARKLADKERREQASYGSPSASNKVVSEFNACRSSAISAKSQLAGTQYKTKVIMDSTDGYIVRICTNDGSVLITCDASNGEMITSKSSICSLD</sequence>
<gene>
    <name evidence="3" type="ORF">SAMN05444586_103714</name>
</gene>
<evidence type="ECO:0000256" key="1">
    <source>
        <dbReference type="SAM" id="MobiDB-lite"/>
    </source>
</evidence>
<reference evidence="4" key="1">
    <citation type="submission" date="2016-10" db="EMBL/GenBank/DDBJ databases">
        <authorList>
            <person name="Varghese N."/>
            <person name="Submissions S."/>
        </authorList>
    </citation>
    <scope>NUCLEOTIDE SEQUENCE [LARGE SCALE GENOMIC DNA]</scope>
    <source>
        <strain evidence="4">ANC 5076</strain>
    </source>
</reference>
<evidence type="ECO:0000256" key="2">
    <source>
        <dbReference type="SAM" id="Phobius"/>
    </source>
</evidence>
<evidence type="ECO:0000313" key="4">
    <source>
        <dbReference type="Proteomes" id="UP000182827"/>
    </source>
</evidence>
<feature type="compositionally biased region" description="Basic and acidic residues" evidence="1">
    <location>
        <begin position="58"/>
        <end position="70"/>
    </location>
</feature>